<protein>
    <submittedName>
        <fullName evidence="1">Uncharacterized protein</fullName>
    </submittedName>
</protein>
<dbReference type="EMBL" id="VSSQ01000532">
    <property type="protein sequence ID" value="MPL96931.1"/>
    <property type="molecule type" value="Genomic_DNA"/>
</dbReference>
<organism evidence="1">
    <name type="scientific">bioreactor metagenome</name>
    <dbReference type="NCBI Taxonomy" id="1076179"/>
    <lineage>
        <taxon>unclassified sequences</taxon>
        <taxon>metagenomes</taxon>
        <taxon>ecological metagenomes</taxon>
    </lineage>
</organism>
<comment type="caution">
    <text evidence="1">The sequence shown here is derived from an EMBL/GenBank/DDBJ whole genome shotgun (WGS) entry which is preliminary data.</text>
</comment>
<accession>A0A644VZR3</accession>
<dbReference type="AlphaFoldDB" id="A0A644VZR3"/>
<sequence>MVQREGGDSEILCLEDDSLLCNLHDDLIIDVHIENAPIGIDILLEFRRTVNGKRLITVDLA</sequence>
<reference evidence="1" key="1">
    <citation type="submission" date="2019-08" db="EMBL/GenBank/DDBJ databases">
        <authorList>
            <person name="Kucharzyk K."/>
            <person name="Murdoch R.W."/>
            <person name="Higgins S."/>
            <person name="Loffler F."/>
        </authorList>
    </citation>
    <scope>NUCLEOTIDE SEQUENCE</scope>
</reference>
<gene>
    <name evidence="1" type="ORF">SDC9_43115</name>
</gene>
<name>A0A644VZR3_9ZZZZ</name>
<evidence type="ECO:0000313" key="1">
    <source>
        <dbReference type="EMBL" id="MPL96931.1"/>
    </source>
</evidence>
<proteinExistence type="predicted"/>